<dbReference type="AlphaFoldDB" id="A0A5C2RWN5"/>
<dbReference type="Proteomes" id="UP000313359">
    <property type="component" value="Unassembled WGS sequence"/>
</dbReference>
<protein>
    <submittedName>
        <fullName evidence="1">Uncharacterized protein</fullName>
    </submittedName>
</protein>
<gene>
    <name evidence="1" type="ORF">L227DRAFT_510332</name>
</gene>
<reference evidence="1" key="1">
    <citation type="journal article" date="2018" name="Genome Biol. Evol.">
        <title>Genomics and development of Lentinus tigrinus, a white-rot wood-decaying mushroom with dimorphic fruiting bodies.</title>
        <authorList>
            <person name="Wu B."/>
            <person name="Xu Z."/>
            <person name="Knudson A."/>
            <person name="Carlson A."/>
            <person name="Chen N."/>
            <person name="Kovaka S."/>
            <person name="LaButti K."/>
            <person name="Lipzen A."/>
            <person name="Pennachio C."/>
            <person name="Riley R."/>
            <person name="Schakwitz W."/>
            <person name="Umezawa K."/>
            <person name="Ohm R.A."/>
            <person name="Grigoriev I.V."/>
            <person name="Nagy L.G."/>
            <person name="Gibbons J."/>
            <person name="Hibbett D."/>
        </authorList>
    </citation>
    <scope>NUCLEOTIDE SEQUENCE [LARGE SCALE GENOMIC DNA]</scope>
    <source>
        <strain evidence="1">ALCF2SS1-6</strain>
    </source>
</reference>
<name>A0A5C2RWN5_9APHY</name>
<sequence>MLQHADMPTLLRVRATCRDNLTATAKELHRYLHELLAPLVPDVDAFLVTLQANRAFVGGSVAMAFMLRDGSIIPRNLDIFVGLPRGQPMLHYLLTRQAAVDVTVKPATEAQQKALVKRLRARGESQFYCTQTPRATIHLHVSLHDAALLPVTCAWGTPGICYVGPQHFGTPYPSLFFARRGIVASSSTDATPALQGALARCFDIRMFPTQWPDQDDGVCGSSTGVCPMQARRLDDQWALCAQFQPLEARPLSPKIIWRLDGRPCGGQCWKDFETVLRYAFKWRILEPRPRHIEAGLRP</sequence>
<evidence type="ECO:0000313" key="2">
    <source>
        <dbReference type="Proteomes" id="UP000313359"/>
    </source>
</evidence>
<keyword evidence="2" id="KW-1185">Reference proteome</keyword>
<accession>A0A5C2RWN5</accession>
<organism evidence="1 2">
    <name type="scientific">Lentinus tigrinus ALCF2SS1-6</name>
    <dbReference type="NCBI Taxonomy" id="1328759"/>
    <lineage>
        <taxon>Eukaryota</taxon>
        <taxon>Fungi</taxon>
        <taxon>Dikarya</taxon>
        <taxon>Basidiomycota</taxon>
        <taxon>Agaricomycotina</taxon>
        <taxon>Agaricomycetes</taxon>
        <taxon>Polyporales</taxon>
        <taxon>Polyporaceae</taxon>
        <taxon>Lentinus</taxon>
    </lineage>
</organism>
<dbReference type="EMBL" id="ML122297">
    <property type="protein sequence ID" value="RPD55255.1"/>
    <property type="molecule type" value="Genomic_DNA"/>
</dbReference>
<proteinExistence type="predicted"/>
<evidence type="ECO:0000313" key="1">
    <source>
        <dbReference type="EMBL" id="RPD55255.1"/>
    </source>
</evidence>
<dbReference type="OrthoDB" id="2758210at2759"/>